<dbReference type="GO" id="GO:0004190">
    <property type="term" value="F:aspartic-type endopeptidase activity"/>
    <property type="evidence" value="ECO:0007669"/>
    <property type="project" value="InterPro"/>
</dbReference>
<dbReference type="InParanoid" id="A0A1J7ILU6"/>
<evidence type="ECO:0000256" key="2">
    <source>
        <dbReference type="ARBA" id="ARBA00022737"/>
    </source>
</evidence>
<evidence type="ECO:0000256" key="4">
    <source>
        <dbReference type="PROSITE-ProRule" id="PRU00023"/>
    </source>
</evidence>
<evidence type="ECO:0000313" key="8">
    <source>
        <dbReference type="Proteomes" id="UP000182658"/>
    </source>
</evidence>
<dbReference type="SMART" id="SM00248">
    <property type="entry name" value="ANK"/>
    <property type="match status" value="9"/>
</dbReference>
<dbReference type="Pfam" id="PF00023">
    <property type="entry name" value="Ank"/>
    <property type="match status" value="3"/>
</dbReference>
<sequence>MDTHGGQSLGVGGLDSQQPGNEVPISVPALRGTPAGDLVDAIFSDDVERCRQLLDAHPELLNTPLRHRGHLRTPGEDSAWPYTGGDDDYQGITPLVFASLVPRFREPQLDSRAPSSSGLAIIELLVGRGASLESRQGVAWWQHVLFLETCRDYDSPEAMELLARAGADYHTKMLDDYCYSVLQAAAARGAVRTVGFLLNRGVPMHHIHQGEEADRADYGRPNGTPLHAAATNGRCDVVRLLLDRGAVSDLETLDWRGRTPLLCASRGPFSHEVDAKRGSWEETVRLLVDAGADLTALDQRDLDWSPYVFDQGAFPDTPLGHVSAWGSGDIVRYLADRGADIHRPCSYPKEESFPYVAAGDNVTPLHRAALSWNADAVQALLNLGADPAASDEYGRQAQHWATMGKCVSEWRGRNKSSLVWGDVLVDPAQKTTLLKRLTAMESTISHLLSATTDSRGVLGRQDAFGRTPLHYAAHVKLVRAVVLFLEGGGGGGVDDVGQADNEGRTVLHHLVDALYHPHHREPVDGDLADERLGVTLTTYIRDRQDHDIVDRTDNSGFTALHIAARAASCNAVALLLRLGADPNARVATKNGGDDHDDDEAGSTALHLAMRCPVWVPLGTYEPEEYEPWKRRAARIKELLLAAGADVGICDSRGRTAAQVEAAVDEELRRERAEYLVRRDQFSAEWARRCALDPRGFGRGRAGPRPVPVPAPGDSGAQQSPYGPGVGRGRGL</sequence>
<dbReference type="PROSITE" id="PS50297">
    <property type="entry name" value="ANK_REP_REGION"/>
    <property type="match status" value="3"/>
</dbReference>
<dbReference type="PROSITE" id="PS50175">
    <property type="entry name" value="ASP_PROT_RETROV"/>
    <property type="match status" value="1"/>
</dbReference>
<evidence type="ECO:0000313" key="7">
    <source>
        <dbReference type="EMBL" id="OIW28357.1"/>
    </source>
</evidence>
<reference evidence="7 8" key="1">
    <citation type="submission" date="2016-10" db="EMBL/GenBank/DDBJ databases">
        <title>Draft genome sequence of Coniochaeta ligniaria NRRL30616, a lignocellulolytic fungus for bioabatement of inhibitors in plant biomass hydrolysates.</title>
        <authorList>
            <consortium name="DOE Joint Genome Institute"/>
            <person name="Jimenez D.J."/>
            <person name="Hector R.E."/>
            <person name="Riley R."/>
            <person name="Sun H."/>
            <person name="Grigoriev I.V."/>
            <person name="Van Elsas J.D."/>
            <person name="Nichols N.N."/>
        </authorList>
    </citation>
    <scope>NUCLEOTIDE SEQUENCE [LARGE SCALE GENOMIC DNA]</scope>
    <source>
        <strain evidence="7 8">NRRL 30616</strain>
    </source>
</reference>
<dbReference type="InterPro" id="IPR002110">
    <property type="entry name" value="Ankyrin_rpt"/>
</dbReference>
<dbReference type="PANTHER" id="PTHR24161:SF85">
    <property type="entry name" value="PALMITOYLTRANSFERASE HIP14"/>
    <property type="match status" value="1"/>
</dbReference>
<evidence type="ECO:0000256" key="1">
    <source>
        <dbReference type="ARBA" id="ARBA00012210"/>
    </source>
</evidence>
<dbReference type="Gene3D" id="1.25.40.20">
    <property type="entry name" value="Ankyrin repeat-containing domain"/>
    <property type="match status" value="3"/>
</dbReference>
<dbReference type="OrthoDB" id="823504at2759"/>
<dbReference type="Pfam" id="PF12796">
    <property type="entry name" value="Ank_2"/>
    <property type="match status" value="1"/>
</dbReference>
<dbReference type="GO" id="GO:0006508">
    <property type="term" value="P:proteolysis"/>
    <property type="evidence" value="ECO:0007669"/>
    <property type="project" value="InterPro"/>
</dbReference>
<dbReference type="InterPro" id="IPR036770">
    <property type="entry name" value="Ankyrin_rpt-contain_sf"/>
</dbReference>
<dbReference type="EC" id="2.3.1.225" evidence="1"/>
<dbReference type="InterPro" id="IPR001995">
    <property type="entry name" value="Peptidase_A2_cat"/>
</dbReference>
<dbReference type="Proteomes" id="UP000182658">
    <property type="component" value="Unassembled WGS sequence"/>
</dbReference>
<feature type="region of interest" description="Disordered" evidence="5">
    <location>
        <begin position="1"/>
        <end position="29"/>
    </location>
</feature>
<organism evidence="7 8">
    <name type="scientific">Coniochaeta ligniaria NRRL 30616</name>
    <dbReference type="NCBI Taxonomy" id="1408157"/>
    <lineage>
        <taxon>Eukaryota</taxon>
        <taxon>Fungi</taxon>
        <taxon>Dikarya</taxon>
        <taxon>Ascomycota</taxon>
        <taxon>Pezizomycotina</taxon>
        <taxon>Sordariomycetes</taxon>
        <taxon>Sordariomycetidae</taxon>
        <taxon>Coniochaetales</taxon>
        <taxon>Coniochaetaceae</taxon>
        <taxon>Coniochaeta</taxon>
    </lineage>
</organism>
<feature type="domain" description="Peptidase A2" evidence="6">
    <location>
        <begin position="284"/>
        <end position="328"/>
    </location>
</feature>
<dbReference type="GO" id="GO:0019706">
    <property type="term" value="F:protein-cysteine S-palmitoyltransferase activity"/>
    <property type="evidence" value="ECO:0007669"/>
    <property type="project" value="UniProtKB-EC"/>
</dbReference>
<dbReference type="PROSITE" id="PS50088">
    <property type="entry name" value="ANK_REPEAT"/>
    <property type="match status" value="3"/>
</dbReference>
<feature type="region of interest" description="Disordered" evidence="5">
    <location>
        <begin position="694"/>
        <end position="731"/>
    </location>
</feature>
<gene>
    <name evidence="7" type="ORF">CONLIGDRAFT_374154</name>
</gene>
<accession>A0A1J7ILU6</accession>
<feature type="repeat" description="ANK" evidence="4">
    <location>
        <begin position="221"/>
        <end position="253"/>
    </location>
</feature>
<feature type="repeat" description="ANK" evidence="4">
    <location>
        <begin position="555"/>
        <end position="587"/>
    </location>
</feature>
<dbReference type="PRINTS" id="PR01415">
    <property type="entry name" value="ANKYRIN"/>
</dbReference>
<name>A0A1J7ILU6_9PEZI</name>
<dbReference type="SUPFAM" id="SSF48403">
    <property type="entry name" value="Ankyrin repeat"/>
    <property type="match status" value="2"/>
</dbReference>
<dbReference type="PANTHER" id="PTHR24161">
    <property type="entry name" value="ANK_REP_REGION DOMAIN-CONTAINING PROTEIN-RELATED"/>
    <property type="match status" value="1"/>
</dbReference>
<evidence type="ECO:0000259" key="6">
    <source>
        <dbReference type="PROSITE" id="PS50175"/>
    </source>
</evidence>
<keyword evidence="8" id="KW-1185">Reference proteome</keyword>
<feature type="repeat" description="ANK" evidence="4">
    <location>
        <begin position="360"/>
        <end position="392"/>
    </location>
</feature>
<dbReference type="AlphaFoldDB" id="A0A1J7ILU6"/>
<dbReference type="STRING" id="1408157.A0A1J7ILU6"/>
<protein>
    <recommendedName>
        <fullName evidence="1">protein S-acyltransferase</fullName>
        <ecNumber evidence="1">2.3.1.225</ecNumber>
    </recommendedName>
</protein>
<dbReference type="EMBL" id="KV875098">
    <property type="protein sequence ID" value="OIW28357.1"/>
    <property type="molecule type" value="Genomic_DNA"/>
</dbReference>
<evidence type="ECO:0000256" key="5">
    <source>
        <dbReference type="SAM" id="MobiDB-lite"/>
    </source>
</evidence>
<keyword evidence="2" id="KW-0677">Repeat</keyword>
<keyword evidence="3 4" id="KW-0040">ANK repeat</keyword>
<proteinExistence type="predicted"/>
<evidence type="ECO:0000256" key="3">
    <source>
        <dbReference type="ARBA" id="ARBA00023043"/>
    </source>
</evidence>